<dbReference type="NCBIfam" id="TIGR01167">
    <property type="entry name" value="LPXTG_anchor"/>
    <property type="match status" value="1"/>
</dbReference>
<reference evidence="2 3" key="1">
    <citation type="submission" date="2023-10" db="EMBL/GenBank/DDBJ databases">
        <title>Screening of Alkalihalobacillus lindianensis BZ-TG-R113 and Its Alleviation of Salt Stress on Rapeseed Growth.</title>
        <authorList>
            <person name="Zhao B."/>
            <person name="Guo T."/>
        </authorList>
    </citation>
    <scope>NUCLEOTIDE SEQUENCE [LARGE SCALE GENOMIC DNA]</scope>
    <source>
        <strain evidence="2 3">BZ-TG-R113</strain>
    </source>
</reference>
<name>A0ABU3XGX1_9BACI</name>
<sequence>MPNTASDYIPNVLAGLAFTIFGALLFRRLKAKGV</sequence>
<evidence type="ECO:0000256" key="1">
    <source>
        <dbReference type="SAM" id="Phobius"/>
    </source>
</evidence>
<protein>
    <submittedName>
        <fullName evidence="2">LPXTG cell wall anchor domain-containing protein</fullName>
    </submittedName>
</protein>
<keyword evidence="1" id="KW-0472">Membrane</keyword>
<evidence type="ECO:0000313" key="2">
    <source>
        <dbReference type="EMBL" id="MDV2687146.1"/>
    </source>
</evidence>
<keyword evidence="3" id="KW-1185">Reference proteome</keyword>
<keyword evidence="1" id="KW-1133">Transmembrane helix</keyword>
<dbReference type="Proteomes" id="UP001287282">
    <property type="component" value="Unassembled WGS sequence"/>
</dbReference>
<comment type="caution">
    <text evidence="2">The sequence shown here is derived from an EMBL/GenBank/DDBJ whole genome shotgun (WGS) entry which is preliminary data.</text>
</comment>
<organism evidence="2 3">
    <name type="scientific">Alkalihalophilus lindianensis</name>
    <dbReference type="NCBI Taxonomy" id="1630542"/>
    <lineage>
        <taxon>Bacteria</taxon>
        <taxon>Bacillati</taxon>
        <taxon>Bacillota</taxon>
        <taxon>Bacilli</taxon>
        <taxon>Bacillales</taxon>
        <taxon>Bacillaceae</taxon>
        <taxon>Alkalihalophilus</taxon>
    </lineage>
</organism>
<keyword evidence="1" id="KW-0812">Transmembrane</keyword>
<proteinExistence type="predicted"/>
<feature type="transmembrane region" description="Helical" evidence="1">
    <location>
        <begin position="12"/>
        <end position="29"/>
    </location>
</feature>
<accession>A0ABU3XGX1</accession>
<dbReference type="EMBL" id="JAWJBA010000369">
    <property type="protein sequence ID" value="MDV2687146.1"/>
    <property type="molecule type" value="Genomic_DNA"/>
</dbReference>
<evidence type="ECO:0000313" key="3">
    <source>
        <dbReference type="Proteomes" id="UP001287282"/>
    </source>
</evidence>
<dbReference type="RefSeq" id="WP_317124158.1">
    <property type="nucleotide sequence ID" value="NZ_JAWJBA010000369.1"/>
</dbReference>
<gene>
    <name evidence="2" type="ORF">RYX56_22620</name>
</gene>